<evidence type="ECO:0000313" key="10">
    <source>
        <dbReference type="Proteomes" id="UP000321927"/>
    </source>
</evidence>
<dbReference type="OrthoDB" id="255482at2"/>
<gene>
    <name evidence="8" type="ORF">ESW18_02735</name>
    <name evidence="7" type="ORF">LV84_00021</name>
</gene>
<evidence type="ECO:0000256" key="2">
    <source>
        <dbReference type="ARBA" id="ARBA00022475"/>
    </source>
</evidence>
<dbReference type="GO" id="GO:0005886">
    <property type="term" value="C:plasma membrane"/>
    <property type="evidence" value="ECO:0007669"/>
    <property type="project" value="UniProtKB-SubCell"/>
</dbReference>
<sequence>MKLSFPHPIIILLGFIILAGLSTYFIHSGSFDRVLDEETGREIVVPGSFREVEDINVGAYDILLSIPAGIIDRADLVVLILLLGGAFYVIEKTGALQVGIESMIYQFRNKPFLLFYLLGFICSICGGIFYMSEEFIGLIPIFILLAKKTNYDLRAILSIGVGSAMIGAAFSPFNPFGSLIAMKIAQVDPVEEITFRMIFFGLAVFIWIAYHIRNGKLKSEILSSTEIKKVSISLRHRLILSLTTIGIGLMIWGVAVQGWDYNQMSAMFLVIGFSCGMIGGLGLNETARTFSAGFSEMIFAGVIIGLAQAIYLILQQGMAIDPIIHTLLQPLESLPRQIASIGLYLSQAIIHIPVPSTSGQAVLTMPLVIPLTDLLGMSREIAVLSFQYPSTLMDMVTPTNGTILAILAAADIKFNDWFAYVWKSWLLIFGLGLIAVIIALFSIA</sequence>
<feature type="transmembrane region" description="Helical" evidence="6">
    <location>
        <begin position="112"/>
        <end position="132"/>
    </location>
</feature>
<dbReference type="InterPro" id="IPR051679">
    <property type="entry name" value="DASS-Related_Transporters"/>
</dbReference>
<dbReference type="AlphaFoldDB" id="A0A2W7RJM5"/>
<keyword evidence="10" id="KW-1185">Reference proteome</keyword>
<feature type="transmembrane region" description="Helical" evidence="6">
    <location>
        <begin position="153"/>
        <end position="173"/>
    </location>
</feature>
<evidence type="ECO:0000313" key="9">
    <source>
        <dbReference type="Proteomes" id="UP000249115"/>
    </source>
</evidence>
<feature type="transmembrane region" description="Helical" evidence="6">
    <location>
        <begin position="424"/>
        <end position="443"/>
    </location>
</feature>
<dbReference type="EMBL" id="QKZU01000001">
    <property type="protein sequence ID" value="PZX61033.1"/>
    <property type="molecule type" value="Genomic_DNA"/>
</dbReference>
<dbReference type="Pfam" id="PF03606">
    <property type="entry name" value="DcuC"/>
    <property type="match status" value="1"/>
</dbReference>
<feature type="transmembrane region" description="Helical" evidence="6">
    <location>
        <begin position="193"/>
        <end position="212"/>
    </location>
</feature>
<reference evidence="8 10" key="2">
    <citation type="submission" date="2019-08" db="EMBL/GenBank/DDBJ databases">
        <title>Genome of Algoriphagus ratkowskyi IC026.</title>
        <authorList>
            <person name="Bowman J.P."/>
        </authorList>
    </citation>
    <scope>NUCLEOTIDE SEQUENCE [LARGE SCALE GENOMIC DNA]</scope>
    <source>
        <strain evidence="8 10">IC026</strain>
    </source>
</reference>
<protein>
    <submittedName>
        <fullName evidence="7">Putative ion transporter superfamily protein YfcC</fullName>
    </submittedName>
    <submittedName>
        <fullName evidence="8">YfcC family protein</fullName>
    </submittedName>
</protein>
<evidence type="ECO:0000313" key="7">
    <source>
        <dbReference type="EMBL" id="PZX61033.1"/>
    </source>
</evidence>
<keyword evidence="2" id="KW-1003">Cell membrane</keyword>
<feature type="transmembrane region" description="Helical" evidence="6">
    <location>
        <begin position="238"/>
        <end position="259"/>
    </location>
</feature>
<dbReference type="EMBL" id="VORV01000002">
    <property type="protein sequence ID" value="TXD79170.1"/>
    <property type="molecule type" value="Genomic_DNA"/>
</dbReference>
<dbReference type="InterPro" id="IPR018385">
    <property type="entry name" value="C4_dicarb_anaerob_car-like"/>
</dbReference>
<reference evidence="7 9" key="1">
    <citation type="submission" date="2018-06" db="EMBL/GenBank/DDBJ databases">
        <title>Genomic Encyclopedia of Archaeal and Bacterial Type Strains, Phase II (KMG-II): from individual species to whole genera.</title>
        <authorList>
            <person name="Goeker M."/>
        </authorList>
    </citation>
    <scope>NUCLEOTIDE SEQUENCE [LARGE SCALE GENOMIC DNA]</scope>
    <source>
        <strain evidence="7 9">DSM 22686</strain>
    </source>
</reference>
<dbReference type="Proteomes" id="UP000321927">
    <property type="component" value="Unassembled WGS sequence"/>
</dbReference>
<evidence type="ECO:0000256" key="5">
    <source>
        <dbReference type="ARBA" id="ARBA00023136"/>
    </source>
</evidence>
<organism evidence="7 9">
    <name type="scientific">Algoriphagus ratkowskyi</name>
    <dbReference type="NCBI Taxonomy" id="57028"/>
    <lineage>
        <taxon>Bacteria</taxon>
        <taxon>Pseudomonadati</taxon>
        <taxon>Bacteroidota</taxon>
        <taxon>Cytophagia</taxon>
        <taxon>Cytophagales</taxon>
        <taxon>Cyclobacteriaceae</taxon>
        <taxon>Algoriphagus</taxon>
    </lineage>
</organism>
<comment type="caution">
    <text evidence="7">The sequence shown here is derived from an EMBL/GenBank/DDBJ whole genome shotgun (WGS) entry which is preliminary data.</text>
</comment>
<proteinExistence type="predicted"/>
<keyword evidence="4 6" id="KW-1133">Transmembrane helix</keyword>
<dbReference type="Proteomes" id="UP000249115">
    <property type="component" value="Unassembled WGS sequence"/>
</dbReference>
<feature type="transmembrane region" description="Helical" evidence="6">
    <location>
        <begin position="265"/>
        <end position="284"/>
    </location>
</feature>
<keyword evidence="5 6" id="KW-0472">Membrane</keyword>
<evidence type="ECO:0000256" key="1">
    <source>
        <dbReference type="ARBA" id="ARBA00004651"/>
    </source>
</evidence>
<keyword evidence="3 6" id="KW-0812">Transmembrane</keyword>
<dbReference type="PANTHER" id="PTHR43652">
    <property type="entry name" value="BASIC AMINO ACID ANTIPORTER YFCC-RELATED"/>
    <property type="match status" value="1"/>
</dbReference>
<evidence type="ECO:0000313" key="8">
    <source>
        <dbReference type="EMBL" id="TXD79170.1"/>
    </source>
</evidence>
<evidence type="ECO:0000256" key="6">
    <source>
        <dbReference type="SAM" id="Phobius"/>
    </source>
</evidence>
<feature type="transmembrane region" description="Helical" evidence="6">
    <location>
        <begin position="296"/>
        <end position="314"/>
    </location>
</feature>
<evidence type="ECO:0000256" key="4">
    <source>
        <dbReference type="ARBA" id="ARBA00022989"/>
    </source>
</evidence>
<accession>A0A2W7RJM5</accession>
<comment type="subcellular location">
    <subcellularLocation>
        <location evidence="1">Cell membrane</location>
        <topology evidence="1">Multi-pass membrane protein</topology>
    </subcellularLocation>
</comment>
<dbReference type="PANTHER" id="PTHR43652:SF6">
    <property type="entry name" value="ARGININE REPRESSOR"/>
    <property type="match status" value="1"/>
</dbReference>
<feature type="transmembrane region" description="Helical" evidence="6">
    <location>
        <begin position="76"/>
        <end position="100"/>
    </location>
</feature>
<dbReference type="RefSeq" id="WP_086498131.1">
    <property type="nucleotide sequence ID" value="NZ_MSSV01000001.1"/>
</dbReference>
<evidence type="ECO:0000256" key="3">
    <source>
        <dbReference type="ARBA" id="ARBA00022692"/>
    </source>
</evidence>
<feature type="transmembrane region" description="Helical" evidence="6">
    <location>
        <begin position="6"/>
        <end position="26"/>
    </location>
</feature>
<name>A0A2W7RJM5_9BACT</name>